<dbReference type="InterPro" id="IPR036396">
    <property type="entry name" value="Cyt_P450_sf"/>
</dbReference>
<gene>
    <name evidence="9" type="ORF">BDZ94DRAFT_1236239</name>
</gene>
<name>A0A9P5Y723_9AGAR</name>
<keyword evidence="7" id="KW-0408">Iron</keyword>
<evidence type="ECO:0000256" key="4">
    <source>
        <dbReference type="ARBA" id="ARBA00022617"/>
    </source>
</evidence>
<dbReference type="GO" id="GO:0004497">
    <property type="term" value="F:monooxygenase activity"/>
    <property type="evidence" value="ECO:0007669"/>
    <property type="project" value="UniProtKB-KW"/>
</dbReference>
<evidence type="ECO:0000313" key="9">
    <source>
        <dbReference type="EMBL" id="KAF9463394.1"/>
    </source>
</evidence>
<dbReference type="GO" id="GO:0020037">
    <property type="term" value="F:heme binding"/>
    <property type="evidence" value="ECO:0007669"/>
    <property type="project" value="InterPro"/>
</dbReference>
<comment type="similarity">
    <text evidence="3">Belongs to the cytochrome P450 family.</text>
</comment>
<dbReference type="InterPro" id="IPR050364">
    <property type="entry name" value="Cytochrome_P450_fung"/>
</dbReference>
<evidence type="ECO:0000256" key="1">
    <source>
        <dbReference type="ARBA" id="ARBA00001971"/>
    </source>
</evidence>
<dbReference type="GO" id="GO:0005506">
    <property type="term" value="F:iron ion binding"/>
    <property type="evidence" value="ECO:0007669"/>
    <property type="project" value="InterPro"/>
</dbReference>
<evidence type="ECO:0000313" key="10">
    <source>
        <dbReference type="Proteomes" id="UP000807353"/>
    </source>
</evidence>
<dbReference type="Pfam" id="PF00067">
    <property type="entry name" value="p450"/>
    <property type="match status" value="3"/>
</dbReference>
<accession>A0A9P5Y723</accession>
<evidence type="ECO:0000256" key="3">
    <source>
        <dbReference type="ARBA" id="ARBA00010617"/>
    </source>
</evidence>
<dbReference type="InterPro" id="IPR002401">
    <property type="entry name" value="Cyt_P450_E_grp-I"/>
</dbReference>
<comment type="pathway">
    <text evidence="2">Secondary metabolite biosynthesis.</text>
</comment>
<dbReference type="SUPFAM" id="SSF48264">
    <property type="entry name" value="Cytochrome P450"/>
    <property type="match status" value="1"/>
</dbReference>
<dbReference type="Proteomes" id="UP000807353">
    <property type="component" value="Unassembled WGS sequence"/>
</dbReference>
<dbReference type="Gene3D" id="1.10.630.10">
    <property type="entry name" value="Cytochrome P450"/>
    <property type="match status" value="2"/>
</dbReference>
<dbReference type="OrthoDB" id="2789670at2759"/>
<keyword evidence="5" id="KW-0479">Metal-binding</keyword>
<evidence type="ECO:0000256" key="2">
    <source>
        <dbReference type="ARBA" id="ARBA00005179"/>
    </source>
</evidence>
<evidence type="ECO:0000256" key="8">
    <source>
        <dbReference type="ARBA" id="ARBA00023033"/>
    </source>
</evidence>
<keyword evidence="10" id="KW-1185">Reference proteome</keyword>
<keyword evidence="4" id="KW-0349">Heme</keyword>
<proteinExistence type="inferred from homology"/>
<sequence length="410" mass="46566">MPYLSVHDINNLLKLLALAIVFKYFHRLYYRSKYWPPGPRGLPILGNIFQLPSFPWFKFTEWKAQYGPIISLNLAGQPMIILNTAKAASDLLNHRSQIYSDRPPYIMAQEILTGGVDIALIPYGDLWRRMRRATHESFNIRASEKYMLGKKSAASTVLGGVYGWDPVGINGDPVIDKINNLAHRLVYASLPGAYLVEIFPIMKYLPSWIAKWKREGLDWFAKDTKMFEDLMSEVKERKGRFGFSNKELCWLAGAMFLAGSETTAAATAVFLLAMVLNPDVMREAQAELDEVIGRDRPPTFRDFDRLPYIQAVVKEVFQDVQERAIHRDPEIFPDPDEFRPSRFLDASGKLNHKLADNMPLGHVAFGFGRRMSFYVKLILEQYIYGASSTSNQVGLDFPQLGSTSGVPKLV</sequence>
<evidence type="ECO:0000256" key="5">
    <source>
        <dbReference type="ARBA" id="ARBA00022723"/>
    </source>
</evidence>
<dbReference type="GO" id="GO:0016705">
    <property type="term" value="F:oxidoreductase activity, acting on paired donors, with incorporation or reduction of molecular oxygen"/>
    <property type="evidence" value="ECO:0007669"/>
    <property type="project" value="InterPro"/>
</dbReference>
<organism evidence="9 10">
    <name type="scientific">Collybia nuda</name>
    <dbReference type="NCBI Taxonomy" id="64659"/>
    <lineage>
        <taxon>Eukaryota</taxon>
        <taxon>Fungi</taxon>
        <taxon>Dikarya</taxon>
        <taxon>Basidiomycota</taxon>
        <taxon>Agaricomycotina</taxon>
        <taxon>Agaricomycetes</taxon>
        <taxon>Agaricomycetidae</taxon>
        <taxon>Agaricales</taxon>
        <taxon>Tricholomatineae</taxon>
        <taxon>Clitocybaceae</taxon>
        <taxon>Collybia</taxon>
    </lineage>
</organism>
<comment type="caution">
    <text evidence="9">The sequence shown here is derived from an EMBL/GenBank/DDBJ whole genome shotgun (WGS) entry which is preliminary data.</text>
</comment>
<dbReference type="AlphaFoldDB" id="A0A9P5Y723"/>
<evidence type="ECO:0000256" key="7">
    <source>
        <dbReference type="ARBA" id="ARBA00023004"/>
    </source>
</evidence>
<keyword evidence="6" id="KW-0560">Oxidoreductase</keyword>
<comment type="cofactor">
    <cofactor evidence="1">
        <name>heme</name>
        <dbReference type="ChEBI" id="CHEBI:30413"/>
    </cofactor>
</comment>
<keyword evidence="8" id="KW-0503">Monooxygenase</keyword>
<dbReference type="PANTHER" id="PTHR46300">
    <property type="entry name" value="P450, PUTATIVE (EUROFUNG)-RELATED-RELATED"/>
    <property type="match status" value="1"/>
</dbReference>
<evidence type="ECO:0000256" key="6">
    <source>
        <dbReference type="ARBA" id="ARBA00023002"/>
    </source>
</evidence>
<dbReference type="EMBL" id="MU150263">
    <property type="protein sequence ID" value="KAF9463394.1"/>
    <property type="molecule type" value="Genomic_DNA"/>
</dbReference>
<protein>
    <submittedName>
        <fullName evidence="9">Cytochrome P450</fullName>
    </submittedName>
</protein>
<reference evidence="9" key="1">
    <citation type="submission" date="2020-11" db="EMBL/GenBank/DDBJ databases">
        <authorList>
            <consortium name="DOE Joint Genome Institute"/>
            <person name="Ahrendt S."/>
            <person name="Riley R."/>
            <person name="Andreopoulos W."/>
            <person name="Labutti K."/>
            <person name="Pangilinan J."/>
            <person name="Ruiz-Duenas F.J."/>
            <person name="Barrasa J.M."/>
            <person name="Sanchez-Garcia M."/>
            <person name="Camarero S."/>
            <person name="Miyauchi S."/>
            <person name="Serrano A."/>
            <person name="Linde D."/>
            <person name="Babiker R."/>
            <person name="Drula E."/>
            <person name="Ayuso-Fernandez I."/>
            <person name="Pacheco R."/>
            <person name="Padilla G."/>
            <person name="Ferreira P."/>
            <person name="Barriuso J."/>
            <person name="Kellner H."/>
            <person name="Castanera R."/>
            <person name="Alfaro M."/>
            <person name="Ramirez L."/>
            <person name="Pisabarro A.G."/>
            <person name="Kuo A."/>
            <person name="Tritt A."/>
            <person name="Lipzen A."/>
            <person name="He G."/>
            <person name="Yan M."/>
            <person name="Ng V."/>
            <person name="Cullen D."/>
            <person name="Martin F."/>
            <person name="Rosso M.-N."/>
            <person name="Henrissat B."/>
            <person name="Hibbett D."/>
            <person name="Martinez A.T."/>
            <person name="Grigoriev I.V."/>
        </authorList>
    </citation>
    <scope>NUCLEOTIDE SEQUENCE</scope>
    <source>
        <strain evidence="9">CBS 247.69</strain>
    </source>
</reference>
<dbReference type="PRINTS" id="PR00463">
    <property type="entry name" value="EP450I"/>
</dbReference>
<dbReference type="InterPro" id="IPR001128">
    <property type="entry name" value="Cyt_P450"/>
</dbReference>